<accession>A0ABT8L8I1</accession>
<dbReference type="Gene3D" id="1.10.10.10">
    <property type="entry name" value="Winged helix-like DNA-binding domain superfamily/Winged helix DNA-binding domain"/>
    <property type="match status" value="1"/>
</dbReference>
<evidence type="ECO:0000313" key="3">
    <source>
        <dbReference type="Proteomes" id="UP001172083"/>
    </source>
</evidence>
<evidence type="ECO:0000259" key="1">
    <source>
        <dbReference type="Pfam" id="PF03551"/>
    </source>
</evidence>
<dbReference type="InterPro" id="IPR005149">
    <property type="entry name" value="Tscrpt_reg_PadR_N"/>
</dbReference>
<dbReference type="InterPro" id="IPR036388">
    <property type="entry name" value="WH-like_DNA-bd_sf"/>
</dbReference>
<sequence length="112" mass="12697">MKGSHLGEFEELVLLTVAILYDDAYGLSILDKLEKQTDRKIMISSVHKTLVRLEDKGYLKSHMGGATTRRGGREKRLYQLTQAGIVVLNKVKELRNSMWKQVPKIIWQGGGI</sequence>
<dbReference type="Proteomes" id="UP001172083">
    <property type="component" value="Unassembled WGS sequence"/>
</dbReference>
<name>A0ABT8L8I1_9BACT</name>
<dbReference type="RefSeq" id="WP_346758879.1">
    <property type="nucleotide sequence ID" value="NZ_JAUJEB010000003.1"/>
</dbReference>
<feature type="domain" description="Transcription regulator PadR N-terminal" evidence="1">
    <location>
        <begin position="22"/>
        <end position="88"/>
    </location>
</feature>
<gene>
    <name evidence="2" type="ORF">QQ020_15830</name>
</gene>
<comment type="caution">
    <text evidence="2">The sequence shown here is derived from an EMBL/GenBank/DDBJ whole genome shotgun (WGS) entry which is preliminary data.</text>
</comment>
<reference evidence="2" key="1">
    <citation type="submission" date="2023-06" db="EMBL/GenBank/DDBJ databases">
        <title>Genomic of Agaribacillus aureum.</title>
        <authorList>
            <person name="Wang G."/>
        </authorList>
    </citation>
    <scope>NUCLEOTIDE SEQUENCE</scope>
    <source>
        <strain evidence="2">BMA12</strain>
    </source>
</reference>
<dbReference type="Pfam" id="PF03551">
    <property type="entry name" value="PadR"/>
    <property type="match status" value="1"/>
</dbReference>
<dbReference type="EMBL" id="JAUJEB010000003">
    <property type="protein sequence ID" value="MDN5213541.1"/>
    <property type="molecule type" value="Genomic_DNA"/>
</dbReference>
<dbReference type="InterPro" id="IPR036390">
    <property type="entry name" value="WH_DNA-bd_sf"/>
</dbReference>
<proteinExistence type="predicted"/>
<keyword evidence="3" id="KW-1185">Reference proteome</keyword>
<evidence type="ECO:0000313" key="2">
    <source>
        <dbReference type="EMBL" id="MDN5213541.1"/>
    </source>
</evidence>
<organism evidence="2 3">
    <name type="scientific">Agaribacillus aureus</name>
    <dbReference type="NCBI Taxonomy" id="3051825"/>
    <lineage>
        <taxon>Bacteria</taxon>
        <taxon>Pseudomonadati</taxon>
        <taxon>Bacteroidota</taxon>
        <taxon>Cytophagia</taxon>
        <taxon>Cytophagales</taxon>
        <taxon>Splendidivirgaceae</taxon>
        <taxon>Agaribacillus</taxon>
    </lineage>
</organism>
<dbReference type="SUPFAM" id="SSF46785">
    <property type="entry name" value="Winged helix' DNA-binding domain"/>
    <property type="match status" value="1"/>
</dbReference>
<protein>
    <submittedName>
        <fullName evidence="2">PadR family transcriptional regulator</fullName>
    </submittedName>
</protein>